<proteinExistence type="predicted"/>
<sequence length="307" mass="34524">MSQGLDDLVSLLADAFTKLAMSKKDIKADCLAVLRTQYKLLQEWPTPSIKKADLGIIRSEVFEDSDSRVPNFFQPWSLGRLSSFEFDASDPEVAADVAISYEIIDHGSYTLRKNGFPLSARLRIIHECFIREVQVWPRESLGETHTLSFYTGWKFLELYAPKIKLDMRGGIDWECHGGWVKHGGKHPHIKAAMHSAIDVDDADELLRSELLVVLGIMIERMQDESLKNHIIIPVMLFSFVGPRSGSVLTAYFDGQHLVVQKTPIYFFPGSPNSDAMLEFVRRQAGGINRSLDTTRFPKPVGGVQVSV</sequence>
<evidence type="ECO:0000313" key="1">
    <source>
        <dbReference type="EMBL" id="BCS17802.1"/>
    </source>
</evidence>
<evidence type="ECO:0000313" key="2">
    <source>
        <dbReference type="Proteomes" id="UP000654913"/>
    </source>
</evidence>
<dbReference type="OrthoDB" id="4177740at2759"/>
<keyword evidence="2" id="KW-1185">Reference proteome</keyword>
<dbReference type="KEGG" id="apuu:APUU_10630A"/>
<dbReference type="RefSeq" id="XP_041549996.1">
    <property type="nucleotide sequence ID" value="XM_041702930.1"/>
</dbReference>
<reference evidence="1" key="2">
    <citation type="submission" date="2021-02" db="EMBL/GenBank/DDBJ databases">
        <title>Aspergillus puulaauensis MK2 genome sequence.</title>
        <authorList>
            <person name="Futagami T."/>
            <person name="Mori K."/>
            <person name="Kadooka C."/>
            <person name="Tanaka T."/>
        </authorList>
    </citation>
    <scope>NUCLEOTIDE SEQUENCE</scope>
    <source>
        <strain evidence="1">MK2</strain>
    </source>
</reference>
<dbReference type="GeneID" id="64967807"/>
<gene>
    <name evidence="1" type="ORF">APUU_10630A</name>
</gene>
<accession>A0A7R8AGW6</accession>
<name>A0A7R8AGW6_9EURO</name>
<dbReference type="Proteomes" id="UP000654913">
    <property type="component" value="Chromosome 1"/>
</dbReference>
<protein>
    <submittedName>
        <fullName evidence="1">Uncharacterized protein</fullName>
    </submittedName>
</protein>
<organism evidence="1 2">
    <name type="scientific">Aspergillus puulaauensis</name>
    <dbReference type="NCBI Taxonomy" id="1220207"/>
    <lineage>
        <taxon>Eukaryota</taxon>
        <taxon>Fungi</taxon>
        <taxon>Dikarya</taxon>
        <taxon>Ascomycota</taxon>
        <taxon>Pezizomycotina</taxon>
        <taxon>Eurotiomycetes</taxon>
        <taxon>Eurotiomycetidae</taxon>
        <taxon>Eurotiales</taxon>
        <taxon>Aspergillaceae</taxon>
        <taxon>Aspergillus</taxon>
    </lineage>
</organism>
<dbReference type="AlphaFoldDB" id="A0A7R8AGW6"/>
<dbReference type="EMBL" id="AP024443">
    <property type="protein sequence ID" value="BCS17802.1"/>
    <property type="molecule type" value="Genomic_DNA"/>
</dbReference>
<reference evidence="1" key="1">
    <citation type="submission" date="2021-01" db="EMBL/GenBank/DDBJ databases">
        <authorList>
            <consortium name="Aspergillus puulaauensis MK2 genome sequencing consortium"/>
            <person name="Kazuki M."/>
            <person name="Futagami T."/>
        </authorList>
    </citation>
    <scope>NUCLEOTIDE SEQUENCE</scope>
    <source>
        <strain evidence="1">MK2</strain>
    </source>
</reference>